<accession>A0A1F5Q531</accession>
<keyword evidence="1" id="KW-1133">Transmembrane helix</keyword>
<dbReference type="InterPro" id="IPR011042">
    <property type="entry name" value="6-blade_b-propeller_TolB-like"/>
</dbReference>
<proteinExistence type="predicted"/>
<keyword evidence="1" id="KW-0472">Membrane</keyword>
<dbReference type="AlphaFoldDB" id="A0A1F5Q531"/>
<keyword evidence="1" id="KW-0812">Transmembrane</keyword>
<evidence type="ECO:0000313" key="3">
    <source>
        <dbReference type="Proteomes" id="UP000177281"/>
    </source>
</evidence>
<protein>
    <recommendedName>
        <fullName evidence="4">Dipeptidylpeptidase IV N-terminal domain-containing protein</fullName>
    </recommendedName>
</protein>
<feature type="transmembrane region" description="Helical" evidence="1">
    <location>
        <begin position="5"/>
        <end position="25"/>
    </location>
</feature>
<reference evidence="2 3" key="1">
    <citation type="journal article" date="2016" name="Nat. Commun.">
        <title>Thousands of microbial genomes shed light on interconnected biogeochemical processes in an aquifer system.</title>
        <authorList>
            <person name="Anantharaman K."/>
            <person name="Brown C.T."/>
            <person name="Hug L.A."/>
            <person name="Sharon I."/>
            <person name="Castelle C.J."/>
            <person name="Probst A.J."/>
            <person name="Thomas B.C."/>
            <person name="Singh A."/>
            <person name="Wilkins M.J."/>
            <person name="Karaoz U."/>
            <person name="Brodie E.L."/>
            <person name="Williams K.H."/>
            <person name="Hubbard S.S."/>
            <person name="Banfield J.F."/>
        </authorList>
    </citation>
    <scope>NUCLEOTIDE SEQUENCE [LARGE SCALE GENOMIC DNA]</scope>
</reference>
<sequence>MNRKIIIISAIAGLGVIAGLLYWAISVQKESENPAFVQPQIRKVLDEKTISPIPSYDNSSIWYFSEDGRLFKVNIDGSGLSEFPLPEYSIDLKKVLWPKTGTDFLAIGIPPIQGGVLPVESKSYYDSADKSYVYLRPNVQSIDWLPDSQRVVYIWKPSDGQSPSLVVADADGSGFRKVSDVFWPDLVVKASNDGRSVLLYRSQMQGDTNKIYLADLASGGISTAVESGINLGASWFSSGSQFVYAQLSDAIYSKLYVYDLISKTSKSLNLTTNLDKILIDRDNKFIYAAVPKVGTGSDQFIKLDLGNLKQEIYFDPPDYVSAKDLMMVGNTLYFVNSRDGKLYSIIK</sequence>
<dbReference type="Proteomes" id="UP000177281">
    <property type="component" value="Unassembled WGS sequence"/>
</dbReference>
<organism evidence="2 3">
    <name type="scientific">Candidatus Doudnabacteria bacterium RIFCSPLOWO2_01_FULL_44_21</name>
    <dbReference type="NCBI Taxonomy" id="1817841"/>
    <lineage>
        <taxon>Bacteria</taxon>
        <taxon>Candidatus Doudnaibacteriota</taxon>
    </lineage>
</organism>
<comment type="caution">
    <text evidence="2">The sequence shown here is derived from an EMBL/GenBank/DDBJ whole genome shotgun (WGS) entry which is preliminary data.</text>
</comment>
<dbReference type="SUPFAM" id="SSF69304">
    <property type="entry name" value="Tricorn protease N-terminal domain"/>
    <property type="match status" value="1"/>
</dbReference>
<name>A0A1F5Q531_9BACT</name>
<dbReference type="STRING" id="1817841.A3B10_04195"/>
<dbReference type="Gene3D" id="2.120.10.30">
    <property type="entry name" value="TolB, C-terminal domain"/>
    <property type="match status" value="1"/>
</dbReference>
<evidence type="ECO:0008006" key="4">
    <source>
        <dbReference type="Google" id="ProtNLM"/>
    </source>
</evidence>
<gene>
    <name evidence="2" type="ORF">A3B10_04195</name>
</gene>
<dbReference type="EMBL" id="MFFB01000002">
    <property type="protein sequence ID" value="OGE97315.1"/>
    <property type="molecule type" value="Genomic_DNA"/>
</dbReference>
<evidence type="ECO:0000313" key="2">
    <source>
        <dbReference type="EMBL" id="OGE97315.1"/>
    </source>
</evidence>
<evidence type="ECO:0000256" key="1">
    <source>
        <dbReference type="SAM" id="Phobius"/>
    </source>
</evidence>